<keyword evidence="2" id="KW-0521">NADP</keyword>
<comment type="similarity">
    <text evidence="1">Belongs to the NmrA-type oxidoreductase family.</text>
</comment>
<evidence type="ECO:0000313" key="5">
    <source>
        <dbReference type="Proteomes" id="UP000316330"/>
    </source>
</evidence>
<dbReference type="PANTHER" id="PTHR42748:SF7">
    <property type="entry name" value="NMRA LIKE REDOX SENSOR 1-RELATED"/>
    <property type="match status" value="1"/>
</dbReference>
<feature type="domain" description="NmrA-like" evidence="3">
    <location>
        <begin position="3"/>
        <end position="263"/>
    </location>
</feature>
<proteinExistence type="inferred from homology"/>
<dbReference type="EMBL" id="VNJJ01000008">
    <property type="protein sequence ID" value="TVX98628.1"/>
    <property type="molecule type" value="Genomic_DNA"/>
</dbReference>
<dbReference type="PANTHER" id="PTHR42748">
    <property type="entry name" value="NITROGEN METABOLITE REPRESSION PROTEIN NMRA FAMILY MEMBER"/>
    <property type="match status" value="1"/>
</dbReference>
<dbReference type="InterPro" id="IPR036291">
    <property type="entry name" value="NAD(P)-bd_dom_sf"/>
</dbReference>
<dbReference type="RefSeq" id="WP_144703336.1">
    <property type="nucleotide sequence ID" value="NZ_VNJJ01000008.1"/>
</dbReference>
<evidence type="ECO:0000313" key="4">
    <source>
        <dbReference type="EMBL" id="TVX98628.1"/>
    </source>
</evidence>
<evidence type="ECO:0000256" key="1">
    <source>
        <dbReference type="ARBA" id="ARBA00006328"/>
    </source>
</evidence>
<evidence type="ECO:0000259" key="3">
    <source>
        <dbReference type="Pfam" id="PF05368"/>
    </source>
</evidence>
<dbReference type="InterPro" id="IPR008030">
    <property type="entry name" value="NmrA-like"/>
</dbReference>
<dbReference type="Gene3D" id="3.90.25.10">
    <property type="entry name" value="UDP-galactose 4-epimerase, domain 1"/>
    <property type="match status" value="1"/>
</dbReference>
<keyword evidence="5" id="KW-1185">Reference proteome</keyword>
<evidence type="ECO:0000256" key="2">
    <source>
        <dbReference type="ARBA" id="ARBA00022857"/>
    </source>
</evidence>
<dbReference type="AlphaFoldDB" id="A0A559JFI0"/>
<dbReference type="Gene3D" id="3.40.50.720">
    <property type="entry name" value="NAD(P)-binding Rossmann-like Domain"/>
    <property type="match status" value="1"/>
</dbReference>
<organism evidence="4 5">
    <name type="scientific">Cohnella terricola</name>
    <dbReference type="NCBI Taxonomy" id="1289167"/>
    <lineage>
        <taxon>Bacteria</taxon>
        <taxon>Bacillati</taxon>
        <taxon>Bacillota</taxon>
        <taxon>Bacilli</taxon>
        <taxon>Bacillales</taxon>
        <taxon>Paenibacillaceae</taxon>
        <taxon>Cohnella</taxon>
    </lineage>
</organism>
<name>A0A559JFI0_9BACL</name>
<dbReference type="OrthoDB" id="9794300at2"/>
<comment type="caution">
    <text evidence="4">The sequence shown here is derived from an EMBL/GenBank/DDBJ whole genome shotgun (WGS) entry which is preliminary data.</text>
</comment>
<dbReference type="Pfam" id="PF05368">
    <property type="entry name" value="NmrA"/>
    <property type="match status" value="1"/>
</dbReference>
<dbReference type="InterPro" id="IPR051164">
    <property type="entry name" value="NmrA-like_oxidored"/>
</dbReference>
<protein>
    <submittedName>
        <fullName evidence="4">NmrA/HSCARG family protein</fullName>
    </submittedName>
</protein>
<sequence length="296" mass="32891">MNEKIILVFGATGQQGSAAVKHLITSGWKVRAFTRDVSSDKALKLKQLGAELFQGDMEKVSSVNLAMQGVYGVFSVLPPSWEPTPESEADEERIGKSIADLAQKNNIQHFIYGSVGGADAQSHFRSMPKWAIEQYILSLDLPSTILRPATFMENYLNPMTAGVQNGTIAQAFDSNRKIPLIAVDDVGAFVALIFSRPKDYLGKTIELAGDTLTPLQIVDAIGRATNRTIPYVQIPMETLRQHNEILAGVFQWLNDKGHEVDISVLRAQLPKLKDFHMWIDENGKEKYENLFQTKIS</sequence>
<reference evidence="4 5" key="1">
    <citation type="submission" date="2019-07" db="EMBL/GenBank/DDBJ databases">
        <authorList>
            <person name="Kim J."/>
        </authorList>
    </citation>
    <scope>NUCLEOTIDE SEQUENCE [LARGE SCALE GENOMIC DNA]</scope>
    <source>
        <strain evidence="4 5">G13</strain>
    </source>
</reference>
<dbReference type="CDD" id="cd05251">
    <property type="entry name" value="NmrA_like_SDR_a"/>
    <property type="match status" value="1"/>
</dbReference>
<gene>
    <name evidence="4" type="ORF">FPZ45_15065</name>
</gene>
<dbReference type="Proteomes" id="UP000316330">
    <property type="component" value="Unassembled WGS sequence"/>
</dbReference>
<accession>A0A559JFI0</accession>
<dbReference type="SUPFAM" id="SSF51735">
    <property type="entry name" value="NAD(P)-binding Rossmann-fold domains"/>
    <property type="match status" value="1"/>
</dbReference>